<dbReference type="SUPFAM" id="SSF52980">
    <property type="entry name" value="Restriction endonuclease-like"/>
    <property type="match status" value="1"/>
</dbReference>
<keyword evidence="3" id="KW-0614">Plasmid</keyword>
<evidence type="ECO:0000313" key="4">
    <source>
        <dbReference type="Proteomes" id="UP000002287"/>
    </source>
</evidence>
<dbReference type="Pfam" id="PF04471">
    <property type="entry name" value="Mrr_cat"/>
    <property type="match status" value="1"/>
</dbReference>
<keyword evidence="3" id="KW-0255">Endonuclease</keyword>
<feature type="domain" description="Novel STAND NTPase 1" evidence="2">
    <location>
        <begin position="248"/>
        <end position="435"/>
    </location>
</feature>
<evidence type="ECO:0000259" key="1">
    <source>
        <dbReference type="Pfam" id="PF04471"/>
    </source>
</evidence>
<dbReference type="Gene3D" id="3.40.50.300">
    <property type="entry name" value="P-loop containing nucleotide triphosphate hydrolases"/>
    <property type="match status" value="1"/>
</dbReference>
<dbReference type="AlphaFoldDB" id="A4JTJ6"/>
<name>A4JTJ6_BURVG</name>
<dbReference type="SUPFAM" id="SSF52540">
    <property type="entry name" value="P-loop containing nucleoside triphosphate hydrolases"/>
    <property type="match status" value="1"/>
</dbReference>
<dbReference type="InterPro" id="IPR049052">
    <property type="entry name" value="nSTAND1"/>
</dbReference>
<feature type="domain" description="Restriction endonuclease type IV Mrr" evidence="1">
    <location>
        <begin position="19"/>
        <end position="108"/>
    </location>
</feature>
<dbReference type="KEGG" id="bvi:Bcep1808_6711"/>
<dbReference type="EMBL" id="CP000617">
    <property type="protein sequence ID" value="ABO59599.1"/>
    <property type="molecule type" value="Genomic_DNA"/>
</dbReference>
<dbReference type="GO" id="GO:0009307">
    <property type="term" value="P:DNA restriction-modification system"/>
    <property type="evidence" value="ECO:0007669"/>
    <property type="project" value="InterPro"/>
</dbReference>
<protein>
    <submittedName>
        <fullName evidence="3">Restriction endonuclease</fullName>
    </submittedName>
</protein>
<keyword evidence="3" id="KW-0378">Hydrolase</keyword>
<dbReference type="Pfam" id="PF20703">
    <property type="entry name" value="nSTAND1"/>
    <property type="match status" value="1"/>
</dbReference>
<organism evidence="3 4">
    <name type="scientific">Burkholderia vietnamiensis (strain G4 / LMG 22486)</name>
    <name type="common">Burkholderia cepacia (strain R1808)</name>
    <dbReference type="NCBI Taxonomy" id="269482"/>
    <lineage>
        <taxon>Bacteria</taxon>
        <taxon>Pseudomonadati</taxon>
        <taxon>Pseudomonadota</taxon>
        <taxon>Betaproteobacteria</taxon>
        <taxon>Burkholderiales</taxon>
        <taxon>Burkholderiaceae</taxon>
        <taxon>Burkholderia</taxon>
        <taxon>Burkholderia cepacia complex</taxon>
    </lineage>
</organism>
<dbReference type="GO" id="GO:0004519">
    <property type="term" value="F:endonuclease activity"/>
    <property type="evidence" value="ECO:0007669"/>
    <property type="project" value="UniProtKB-KW"/>
</dbReference>
<gene>
    <name evidence="3" type="ordered locus">Bcep1808_6711</name>
</gene>
<evidence type="ECO:0000313" key="3">
    <source>
        <dbReference type="EMBL" id="ABO59599.1"/>
    </source>
</evidence>
<reference evidence="3 4" key="1">
    <citation type="submission" date="2007-03" db="EMBL/GenBank/DDBJ databases">
        <title>Complete sequence of plasmid pBVIE01 of Burkholderia vietnamiensis G4.</title>
        <authorList>
            <consortium name="US DOE Joint Genome Institute"/>
            <person name="Copeland A."/>
            <person name="Lucas S."/>
            <person name="Lapidus A."/>
            <person name="Barry K."/>
            <person name="Detter J.C."/>
            <person name="Glavina del Rio T."/>
            <person name="Hammon N."/>
            <person name="Israni S."/>
            <person name="Dalin E."/>
            <person name="Tice H."/>
            <person name="Pitluck S."/>
            <person name="Chain P."/>
            <person name="Malfatti S."/>
            <person name="Shin M."/>
            <person name="Vergez L."/>
            <person name="Schmutz J."/>
            <person name="Larimer F."/>
            <person name="Land M."/>
            <person name="Hauser L."/>
            <person name="Kyrpides N."/>
            <person name="Tiedje J."/>
            <person name="Richardson P."/>
        </authorList>
    </citation>
    <scope>NUCLEOTIDE SEQUENCE [LARGE SCALE GENOMIC DNA]</scope>
    <source>
        <strain evidence="4">G4 / LMG 22486</strain>
        <plasmid evidence="3 4">pBVIE01</plasmid>
    </source>
</reference>
<dbReference type="InterPro" id="IPR011335">
    <property type="entry name" value="Restrct_endonuc-II-like"/>
</dbReference>
<dbReference type="InterPro" id="IPR007560">
    <property type="entry name" value="Restrct_endonuc_IV_Mrr"/>
</dbReference>
<dbReference type="HOGENOM" id="CLU_015306_0_0_4"/>
<accession>A4JTJ6</accession>
<dbReference type="Proteomes" id="UP000002287">
    <property type="component" value="Plasmid pBVIE01"/>
</dbReference>
<geneLocation type="plasmid" evidence="3 4">
    <name>pBVIE01</name>
</geneLocation>
<evidence type="ECO:0000259" key="2">
    <source>
        <dbReference type="Pfam" id="PF20703"/>
    </source>
</evidence>
<dbReference type="InterPro" id="IPR027417">
    <property type="entry name" value="P-loop_NTPase"/>
</dbReference>
<proteinExistence type="predicted"/>
<dbReference type="GO" id="GO:0003677">
    <property type="term" value="F:DNA binding"/>
    <property type="evidence" value="ECO:0007669"/>
    <property type="project" value="InterPro"/>
</dbReference>
<sequence length="914" mass="102606">MKIEVAVPVGASTKERGDLLEQLCSRLLKAQSYAVETEIRFTATELDLLCKHKVSGKRIYVECKAWRDNIDANVLKNLAGTMLFQDYDEAWLISTAEFGKEAKGFVEEWQRKPKELSGRMSFYNPSLVIEALVNAGTIKSSPSDKAEEAAGSSNAIGDWTLSVTPFGDFWLVTILSGGIPARVIAYHARDCQPVTDQQLIKNLQSIDSSLRDLEFVPAVGLKNHAEKQDREQLVDVVQVQYADSWSDYRPSRPQDFVGRQKDQDRVFDLFKDIIEKNTQTRVFSFTGDSGMGKSSIISKIVHRSKNIRNRAKYFVFAVDVRAAATPSYVYSALLRCLKSAQHVGFGDSSVAITITDASNPLNSPSIRDYLASVERKEQLVALVLDQFEELYSKPELYDVFERARSLLLSAAAMGGNLCLGFAWKSDSTTHNEHPAYYFWHSLADYRFTQKLAPFTDPDSAAVINIFEREIGQKLHTDLRHNLLVSSQGYPWLLKKLCIHLYAKISAGIEQAALLENKLDVSTLFDGDLAELNHSERACLNFVAQRAPVDWFEVLEMSGAEALNSLIHRRLVIKSGDRLNIYWDIFREYILTKKVPAIPLRYLPVTDFSSIYQVIKTLSSEHPKSVTEIARLANFSEGTVQNIGTDINIFGLATRESGEYLLAADQAPADMLKILRAIRQKFTKHAFTLTLKDKPSNTLILVDDAVNSLKEIFPNNNYAEKTWRSYTIRLCRWLEICGFLSRSDGGWIYRDKGDVVIDRAGQPGRIKRGIFTAATSPAIALDTLKWLLDQKAVGKKAVLPKGYRNGVTVLSRLNLVTTASTDFVPNAVRLEKYSSLLEALWTESGTEPTLVEAVRALEVDPNISGKDLASHFEKKFGLRWTTATQHRHGHALRQWANWLLDGKQRSTIPPCPGRG</sequence>
<keyword evidence="3" id="KW-0540">Nuclease</keyword>